<accession>A0ABM5RU42</accession>
<keyword evidence="4 5" id="KW-0472">Membrane</keyword>
<reference evidence="7 8" key="1">
    <citation type="journal article" date="2015" name="Genome Announc.">
        <title>Genome Sequence of Corynebacterium ulcerans Strain FRC11.</title>
        <authorList>
            <person name="Benevides Lde J."/>
            <person name="Viana M.V."/>
            <person name="Mariano D.C."/>
            <person name="Rocha Fde S."/>
            <person name="Bagano P.C."/>
            <person name="Folador E.L."/>
            <person name="Pereira F.L."/>
            <person name="Dorella F.A."/>
            <person name="Leal C.A."/>
            <person name="Carvalho A.F."/>
            <person name="Soares Sde C."/>
            <person name="Carneiro A."/>
            <person name="Ramos R."/>
            <person name="Badell-Ocando E."/>
            <person name="Guiso N."/>
            <person name="Silva A."/>
            <person name="Figueiredo H."/>
            <person name="Azevedo V."/>
            <person name="Guimaraes L.C."/>
        </authorList>
    </citation>
    <scope>NUCLEOTIDE SEQUENCE [LARGE SCALE GENOMIC DNA]</scope>
    <source>
        <strain evidence="8">FRC0011</strain>
    </source>
</reference>
<name>A0ABM5RU42_9CORY</name>
<feature type="transmembrane region" description="Helical" evidence="5">
    <location>
        <begin position="25"/>
        <end position="46"/>
    </location>
</feature>
<evidence type="ECO:0000256" key="1">
    <source>
        <dbReference type="ARBA" id="ARBA00004141"/>
    </source>
</evidence>
<dbReference type="InterPro" id="IPR049453">
    <property type="entry name" value="Memb_transporter_dom"/>
</dbReference>
<evidence type="ECO:0000256" key="2">
    <source>
        <dbReference type="ARBA" id="ARBA00022692"/>
    </source>
</evidence>
<organism evidence="7 8">
    <name type="scientific">Corynebacterium ramonii</name>
    <dbReference type="NCBI Taxonomy" id="3026968"/>
    <lineage>
        <taxon>Bacteria</taxon>
        <taxon>Bacillati</taxon>
        <taxon>Actinomycetota</taxon>
        <taxon>Actinomycetes</taxon>
        <taxon>Mycobacteriales</taxon>
        <taxon>Corynebacteriaceae</taxon>
        <taxon>Corynebacterium</taxon>
    </lineage>
</organism>
<comment type="subcellular location">
    <subcellularLocation>
        <location evidence="1">Membrane</location>
        <topology evidence="1">Multi-pass membrane protein</topology>
    </subcellularLocation>
</comment>
<evidence type="ECO:0000256" key="4">
    <source>
        <dbReference type="ARBA" id="ARBA00023136"/>
    </source>
</evidence>
<keyword evidence="3 5" id="KW-1133">Transmembrane helix</keyword>
<feature type="domain" description="Integral membrane bound transporter" evidence="6">
    <location>
        <begin position="38"/>
        <end position="160"/>
    </location>
</feature>
<evidence type="ECO:0000256" key="3">
    <source>
        <dbReference type="ARBA" id="ARBA00022989"/>
    </source>
</evidence>
<proteinExistence type="predicted"/>
<dbReference type="Pfam" id="PF13515">
    <property type="entry name" value="FUSC_2"/>
    <property type="match status" value="1"/>
</dbReference>
<keyword evidence="8" id="KW-1185">Reference proteome</keyword>
<keyword evidence="2 5" id="KW-0812">Transmembrane</keyword>
<feature type="transmembrane region" description="Helical" evidence="5">
    <location>
        <begin position="52"/>
        <end position="68"/>
    </location>
</feature>
<evidence type="ECO:0000256" key="5">
    <source>
        <dbReference type="SAM" id="Phobius"/>
    </source>
</evidence>
<gene>
    <name evidence="7" type="ORF">CulFRC11_1949</name>
</gene>
<evidence type="ECO:0000313" key="7">
    <source>
        <dbReference type="EMBL" id="AIU33498.1"/>
    </source>
</evidence>
<dbReference type="EMBL" id="CP009622">
    <property type="protein sequence ID" value="AIU33498.1"/>
    <property type="molecule type" value="Genomic_DNA"/>
</dbReference>
<dbReference type="Proteomes" id="UP000029910">
    <property type="component" value="Chromosome"/>
</dbReference>
<sequence>MQGKSTRLANMLDIKERVLRLRRSFLSIVQMSLAAGIAFWIARNLIGHDKPFFAPMAAIIILGLTSGNRIKKAIELSIGCSIGVGLGDLLIMGIGVGHWQVPLAIFISLLVATFLSKSQLLINQVAIGSILIATIMPPGTSAGPDRMIDAFLGCITGIVVMALLPHSPLAEGRREVSAVLRLASTVLKHVSVGLKTADPDIIQEELERARGSQASINAMLEAAKSGQEESTVSPLLWASRHRVRSFIRILAPVDNAVRNTRVLARRAQVLVEDHDTVTAEQLAIIEELADIVEGIASSNDNPAEIPELVRRLRYLGGRCTPDIADSGVLSAQVILAQSRSIIVDLLQVCGLSRESAVAILAPTSTTPAYPPELWEE</sequence>
<evidence type="ECO:0000313" key="8">
    <source>
        <dbReference type="Proteomes" id="UP000029910"/>
    </source>
</evidence>
<protein>
    <submittedName>
        <fullName evidence="7">Fusaric acid resistance protein-like</fullName>
    </submittedName>
</protein>
<evidence type="ECO:0000259" key="6">
    <source>
        <dbReference type="Pfam" id="PF13515"/>
    </source>
</evidence>